<feature type="region of interest" description="Disordered" evidence="15">
    <location>
        <begin position="264"/>
        <end position="389"/>
    </location>
</feature>
<feature type="compositionally biased region" description="Low complexity" evidence="15">
    <location>
        <begin position="583"/>
        <end position="600"/>
    </location>
</feature>
<keyword evidence="7" id="KW-0479">Metal-binding</keyword>
<organism evidence="18 19">
    <name type="scientific">Parthenolecanium corni</name>
    <dbReference type="NCBI Taxonomy" id="536013"/>
    <lineage>
        <taxon>Eukaryota</taxon>
        <taxon>Metazoa</taxon>
        <taxon>Ecdysozoa</taxon>
        <taxon>Arthropoda</taxon>
        <taxon>Hexapoda</taxon>
        <taxon>Insecta</taxon>
        <taxon>Pterygota</taxon>
        <taxon>Neoptera</taxon>
        <taxon>Paraneoptera</taxon>
        <taxon>Hemiptera</taxon>
        <taxon>Sternorrhyncha</taxon>
        <taxon>Coccoidea</taxon>
        <taxon>Coccidae</taxon>
        <taxon>Parthenolecanium</taxon>
    </lineage>
</organism>
<evidence type="ECO:0000256" key="3">
    <source>
        <dbReference type="ARBA" id="ARBA00008649"/>
    </source>
</evidence>
<evidence type="ECO:0000256" key="10">
    <source>
        <dbReference type="ARBA" id="ARBA00022786"/>
    </source>
</evidence>
<dbReference type="GO" id="GO:0008270">
    <property type="term" value="F:zinc ion binding"/>
    <property type="evidence" value="ECO:0007669"/>
    <property type="project" value="UniProtKB-KW"/>
</dbReference>
<comment type="pathway">
    <text evidence="2">Protein modification; protein ubiquitination.</text>
</comment>
<dbReference type="PROSITE" id="PS50089">
    <property type="entry name" value="ZF_RING_2"/>
    <property type="match status" value="1"/>
</dbReference>
<dbReference type="InterPro" id="IPR013083">
    <property type="entry name" value="Znf_RING/FYVE/PHD"/>
</dbReference>
<protein>
    <recommendedName>
        <fullName evidence="4">RING-type E3 ubiquitin transferase</fullName>
        <ecNumber evidence="4">2.3.2.27</ecNumber>
    </recommendedName>
</protein>
<keyword evidence="5 14" id="KW-0728">SH3 domain</keyword>
<gene>
    <name evidence="18" type="ORF">V9T40_006103</name>
</gene>
<dbReference type="InterPro" id="IPR001452">
    <property type="entry name" value="SH3_domain"/>
</dbReference>
<evidence type="ECO:0000313" key="19">
    <source>
        <dbReference type="Proteomes" id="UP001367676"/>
    </source>
</evidence>
<dbReference type="InterPro" id="IPR035816">
    <property type="entry name" value="SH3RF1/SH3RF3_SH3_4"/>
</dbReference>
<evidence type="ECO:0000256" key="11">
    <source>
        <dbReference type="ARBA" id="ARBA00022833"/>
    </source>
</evidence>
<feature type="region of interest" description="Disordered" evidence="15">
    <location>
        <begin position="631"/>
        <end position="834"/>
    </location>
</feature>
<evidence type="ECO:0000259" key="16">
    <source>
        <dbReference type="PROSITE" id="PS50002"/>
    </source>
</evidence>
<keyword evidence="9 13" id="KW-0863">Zinc-finger</keyword>
<evidence type="ECO:0000256" key="4">
    <source>
        <dbReference type="ARBA" id="ARBA00012483"/>
    </source>
</evidence>
<keyword evidence="10" id="KW-0833">Ubl conjugation pathway</keyword>
<feature type="domain" description="SH3" evidence="16">
    <location>
        <begin position="190"/>
        <end position="252"/>
    </location>
</feature>
<evidence type="ECO:0000313" key="18">
    <source>
        <dbReference type="EMBL" id="KAK7604917.1"/>
    </source>
</evidence>
<evidence type="ECO:0000256" key="9">
    <source>
        <dbReference type="ARBA" id="ARBA00022771"/>
    </source>
</evidence>
<evidence type="ECO:0000256" key="2">
    <source>
        <dbReference type="ARBA" id="ARBA00004906"/>
    </source>
</evidence>
<feature type="compositionally biased region" description="Polar residues" evidence="15">
    <location>
        <begin position="771"/>
        <end position="781"/>
    </location>
</feature>
<feature type="compositionally biased region" description="Polar residues" evidence="15">
    <location>
        <begin position="641"/>
        <end position="676"/>
    </location>
</feature>
<dbReference type="PANTHER" id="PTHR14167">
    <property type="entry name" value="SH3 DOMAIN-CONTAINING"/>
    <property type="match status" value="1"/>
</dbReference>
<accession>A0AAN9TW64</accession>
<evidence type="ECO:0000256" key="14">
    <source>
        <dbReference type="PROSITE-ProRule" id="PRU00192"/>
    </source>
</evidence>
<dbReference type="FunFam" id="2.30.30.40:FF:000001">
    <property type="entry name" value="Sorbin and SH3 domain-containing protein 1 isoform 2"/>
    <property type="match status" value="1"/>
</dbReference>
<dbReference type="InterPro" id="IPR050384">
    <property type="entry name" value="Endophilin_SH3RF"/>
</dbReference>
<feature type="compositionally biased region" description="Basic and acidic residues" evidence="15">
    <location>
        <begin position="677"/>
        <end position="688"/>
    </location>
</feature>
<dbReference type="EMBL" id="JBBCAQ010000003">
    <property type="protein sequence ID" value="KAK7604917.1"/>
    <property type="molecule type" value="Genomic_DNA"/>
</dbReference>
<feature type="domain" description="SH3" evidence="16">
    <location>
        <begin position="127"/>
        <end position="186"/>
    </location>
</feature>
<evidence type="ECO:0000256" key="6">
    <source>
        <dbReference type="ARBA" id="ARBA00022679"/>
    </source>
</evidence>
<dbReference type="PANTHER" id="PTHR14167:SF51">
    <property type="entry name" value="RING-TYPE E3 UBIQUITIN TRANSFERASE"/>
    <property type="match status" value="1"/>
</dbReference>
<dbReference type="InterPro" id="IPR017907">
    <property type="entry name" value="Znf_RING_CS"/>
</dbReference>
<dbReference type="Proteomes" id="UP001367676">
    <property type="component" value="Unassembled WGS sequence"/>
</dbReference>
<keyword evidence="12" id="KW-0832">Ubl conjugation</keyword>
<feature type="domain" description="SH3" evidence="16">
    <location>
        <begin position="486"/>
        <end position="547"/>
    </location>
</feature>
<feature type="domain" description="RING-type" evidence="17">
    <location>
        <begin position="12"/>
        <end position="53"/>
    </location>
</feature>
<evidence type="ECO:0000256" key="5">
    <source>
        <dbReference type="ARBA" id="ARBA00022443"/>
    </source>
</evidence>
<evidence type="ECO:0000256" key="7">
    <source>
        <dbReference type="ARBA" id="ARBA00022723"/>
    </source>
</evidence>
<dbReference type="PROSITE" id="PS50002">
    <property type="entry name" value="SH3"/>
    <property type="match status" value="4"/>
</dbReference>
<feature type="compositionally biased region" description="Low complexity" evidence="15">
    <location>
        <begin position="305"/>
        <end position="334"/>
    </location>
</feature>
<feature type="compositionally biased region" description="Basic and acidic residues" evidence="15">
    <location>
        <begin position="373"/>
        <end position="382"/>
    </location>
</feature>
<dbReference type="PROSITE" id="PS00518">
    <property type="entry name" value="ZF_RING_1"/>
    <property type="match status" value="1"/>
</dbReference>
<feature type="domain" description="SH3" evidence="16">
    <location>
        <begin position="829"/>
        <end position="888"/>
    </location>
</feature>
<name>A0AAN9TW64_9HEMI</name>
<dbReference type="SMART" id="SM00184">
    <property type="entry name" value="RING"/>
    <property type="match status" value="1"/>
</dbReference>
<evidence type="ECO:0000256" key="1">
    <source>
        <dbReference type="ARBA" id="ARBA00000900"/>
    </source>
</evidence>
<reference evidence="18 19" key="1">
    <citation type="submission" date="2024-03" db="EMBL/GenBank/DDBJ databases">
        <title>Adaptation during the transition from Ophiocordyceps entomopathogen to insect associate is accompanied by gene loss and intensified selection.</title>
        <authorList>
            <person name="Ward C.M."/>
            <person name="Onetto C.A."/>
            <person name="Borneman A.R."/>
        </authorList>
    </citation>
    <scope>NUCLEOTIDE SEQUENCE [LARGE SCALE GENOMIC DNA]</scope>
    <source>
        <strain evidence="18">AWRI1</strain>
        <tissue evidence="18">Single Adult Female</tissue>
    </source>
</reference>
<keyword evidence="11" id="KW-0862">Zinc</keyword>
<dbReference type="SMART" id="SM00326">
    <property type="entry name" value="SH3"/>
    <property type="match status" value="4"/>
</dbReference>
<evidence type="ECO:0000256" key="12">
    <source>
        <dbReference type="ARBA" id="ARBA00022843"/>
    </source>
</evidence>
<dbReference type="CDD" id="cd11787">
    <property type="entry name" value="SH3_SH3RF_2"/>
    <property type="match status" value="1"/>
</dbReference>
<evidence type="ECO:0000256" key="15">
    <source>
        <dbReference type="SAM" id="MobiDB-lite"/>
    </source>
</evidence>
<dbReference type="CDD" id="cd16750">
    <property type="entry name" value="RING-HC_SH3RF3"/>
    <property type="match status" value="1"/>
</dbReference>
<dbReference type="Pfam" id="PF14604">
    <property type="entry name" value="SH3_9"/>
    <property type="match status" value="2"/>
</dbReference>
<feature type="region of interest" description="Disordered" evidence="15">
    <location>
        <begin position="581"/>
        <end position="606"/>
    </location>
</feature>
<dbReference type="SUPFAM" id="SSF50044">
    <property type="entry name" value="SH3-domain"/>
    <property type="match status" value="4"/>
</dbReference>
<feature type="compositionally biased region" description="Polar residues" evidence="15">
    <location>
        <begin position="285"/>
        <end position="303"/>
    </location>
</feature>
<sequence length="888" mass="98202">MDERLLNDLLECSVCLERLDTSSKVLPCQHTFCKKCLEEIVHTHKELRCPECRVLVDIGIDELPPNVLLMRILEGMRNIPHRSTVTRPYQYEVVAANSAESSVSSFSSHSRFRSKSATRQASVTPDFNQPYAIAKRDYNTTEPGDLSFKRGEVIFLRRKIEQNWYQGECSGVLGVFPVSHVQVMIPLPSHYAPQCKALYDFRKCHEDDEGCLHFMKGDIIKVLRRIDDNWAEGKLDDRIGIFPISFVEMNVVAKSLMKTSLNNVASNSRDAPPTPTDESVPLISKETSNFGGNSTVQNSTELLVTSLSPSSSSSSTSTATTSPTSSSESTSPSSPSTPPSSMQPTQASATKRHSFTLGAQPPPYHAPPAVHRHSIEIPKPDDSVSNPAETNNECITQRYLPEHQSTQSKPMQMGYVTQFEGTPTRGIHPRKKISVNDLPEMKREHTSYDLAMKQLNGHVISNFQRQSSLRVTKNASMHPESIHHPSLPAMYIAIYPYKPQKTDELELKIGSVYTVIERCQDGWFKGTSHPNQKCGVFPGNYVTPVKSLPVFQAQLRSMMHDSPSRGKVRVNSEVRAPALAAKTNQVSAATTVSSSNGGTSVLAPPELPARSASPVLQNSASQKVSATVWHVPVSEPHDKTSASTKNRSKSGTNDVEVNASANHSVQKTTDVKASTKVNDKAKEKKEKSSVSLMRRLTSMKKSRSPPPTSSFSIDNPVFEDGSSVFVPVSHSRSDSCPSQLSYNTSPHSSTSTNNHASIAGGSQRVKHKQRSSLQNQFSRTFDGNPVTSSTNSKSNKEEKPVISHRKSSSLDTTLYDDRQSHKTKPADPPPRERFRCITPYPPNSDFELELRVGDIIYVHKKRDDGWYKGTLQRNGRTGLFPVSFVEAI</sequence>
<dbReference type="InterPro" id="IPR028502">
    <property type="entry name" value="SH3RF3_RING-HC_Zfn"/>
</dbReference>
<dbReference type="PRINTS" id="PR00499">
    <property type="entry name" value="P67PHOX"/>
</dbReference>
<dbReference type="InterPro" id="IPR036028">
    <property type="entry name" value="SH3-like_dom_sf"/>
</dbReference>
<comment type="similarity">
    <text evidence="3">Belongs to the SH3RF family.</text>
</comment>
<comment type="caution">
    <text evidence="18">The sequence shown here is derived from an EMBL/GenBank/DDBJ whole genome shotgun (WGS) entry which is preliminary data.</text>
</comment>
<comment type="catalytic activity">
    <reaction evidence="1">
        <text>S-ubiquitinyl-[E2 ubiquitin-conjugating enzyme]-L-cysteine + [acceptor protein]-L-lysine = [E2 ubiquitin-conjugating enzyme]-L-cysteine + N(6)-ubiquitinyl-[acceptor protein]-L-lysine.</text>
        <dbReference type="EC" id="2.3.2.27"/>
    </reaction>
</comment>
<dbReference type="CDD" id="cd11785">
    <property type="entry name" value="SH3_SH3RF_C"/>
    <property type="match status" value="1"/>
</dbReference>
<proteinExistence type="inferred from homology"/>
<dbReference type="Gene3D" id="2.30.30.40">
    <property type="entry name" value="SH3 Domains"/>
    <property type="match status" value="4"/>
</dbReference>
<dbReference type="SUPFAM" id="SSF57850">
    <property type="entry name" value="RING/U-box"/>
    <property type="match status" value="1"/>
</dbReference>
<dbReference type="Pfam" id="PF00018">
    <property type="entry name" value="SH3_1"/>
    <property type="match status" value="2"/>
</dbReference>
<keyword evidence="19" id="KW-1185">Reference proteome</keyword>
<dbReference type="InterPro" id="IPR001841">
    <property type="entry name" value="Znf_RING"/>
</dbReference>
<dbReference type="Pfam" id="PF13639">
    <property type="entry name" value="zf-RING_2"/>
    <property type="match status" value="1"/>
</dbReference>
<evidence type="ECO:0000259" key="17">
    <source>
        <dbReference type="PROSITE" id="PS50089"/>
    </source>
</evidence>
<evidence type="ECO:0000256" key="13">
    <source>
        <dbReference type="PROSITE-ProRule" id="PRU00175"/>
    </source>
</evidence>
<dbReference type="GO" id="GO:0061630">
    <property type="term" value="F:ubiquitin protein ligase activity"/>
    <property type="evidence" value="ECO:0007669"/>
    <property type="project" value="UniProtKB-EC"/>
</dbReference>
<dbReference type="AlphaFoldDB" id="A0AAN9TW64"/>
<dbReference type="EC" id="2.3.2.27" evidence="4"/>
<evidence type="ECO:0000256" key="8">
    <source>
        <dbReference type="ARBA" id="ARBA00022737"/>
    </source>
</evidence>
<feature type="compositionally biased region" description="Low complexity" evidence="15">
    <location>
        <begin position="741"/>
        <end position="757"/>
    </location>
</feature>
<keyword evidence="8" id="KW-0677">Repeat</keyword>
<dbReference type="FunFam" id="3.30.40.10:FF:000077">
    <property type="entry name" value="E3 ubiquitin-protein ligase SH3RF1 isoform X1"/>
    <property type="match status" value="1"/>
</dbReference>
<dbReference type="Gene3D" id="3.30.40.10">
    <property type="entry name" value="Zinc/RING finger domain, C3HC4 (zinc finger)"/>
    <property type="match status" value="1"/>
</dbReference>
<keyword evidence="6" id="KW-0808">Transferase</keyword>